<dbReference type="EMBL" id="LAZR01037260">
    <property type="protein sequence ID" value="KKL22679.1"/>
    <property type="molecule type" value="Genomic_DNA"/>
</dbReference>
<evidence type="ECO:0000313" key="1">
    <source>
        <dbReference type="EMBL" id="KKL22679.1"/>
    </source>
</evidence>
<dbReference type="Gene3D" id="2.60.120.200">
    <property type="match status" value="1"/>
</dbReference>
<reference evidence="1" key="1">
    <citation type="journal article" date="2015" name="Nature">
        <title>Complex archaea that bridge the gap between prokaryotes and eukaryotes.</title>
        <authorList>
            <person name="Spang A."/>
            <person name="Saw J.H."/>
            <person name="Jorgensen S.L."/>
            <person name="Zaremba-Niedzwiedzka K."/>
            <person name="Martijn J."/>
            <person name="Lind A.E."/>
            <person name="van Eijk R."/>
            <person name="Schleper C."/>
            <person name="Guy L."/>
            <person name="Ettema T.J."/>
        </authorList>
    </citation>
    <scope>NUCLEOTIDE SEQUENCE</scope>
</reference>
<dbReference type="SUPFAM" id="SSF49899">
    <property type="entry name" value="Concanavalin A-like lectins/glucanases"/>
    <property type="match status" value="1"/>
</dbReference>
<dbReference type="InterPro" id="IPR013320">
    <property type="entry name" value="ConA-like_dom_sf"/>
</dbReference>
<evidence type="ECO:0008006" key="2">
    <source>
        <dbReference type="Google" id="ProtNLM"/>
    </source>
</evidence>
<sequence length="119" mass="12538">VNYVISIDSAGRINATVGSQVTQSVSGAVAINTGYFFVGMTFNSTGRKIYVNSIDVTAVGGGNTNLPTDTASVVRIGNSRLVVNRKFDGAIDEIPIWKRVITPSEIKSLYNSGLGLAIV</sequence>
<dbReference type="Pfam" id="PF13385">
    <property type="entry name" value="Laminin_G_3"/>
    <property type="match status" value="1"/>
</dbReference>
<feature type="non-terminal residue" evidence="1">
    <location>
        <position position="1"/>
    </location>
</feature>
<accession>A0A0F9BLC7</accession>
<organism evidence="1">
    <name type="scientific">marine sediment metagenome</name>
    <dbReference type="NCBI Taxonomy" id="412755"/>
    <lineage>
        <taxon>unclassified sequences</taxon>
        <taxon>metagenomes</taxon>
        <taxon>ecological metagenomes</taxon>
    </lineage>
</organism>
<comment type="caution">
    <text evidence="1">The sequence shown here is derived from an EMBL/GenBank/DDBJ whole genome shotgun (WGS) entry which is preliminary data.</text>
</comment>
<proteinExistence type="predicted"/>
<protein>
    <recommendedName>
        <fullName evidence="2">LamG-like jellyroll fold domain-containing protein</fullName>
    </recommendedName>
</protein>
<dbReference type="AlphaFoldDB" id="A0A0F9BLC7"/>
<gene>
    <name evidence="1" type="ORF">LCGC14_2433070</name>
</gene>
<name>A0A0F9BLC7_9ZZZZ</name>